<dbReference type="FunFam" id="3.30.565.10:FF:000028">
    <property type="entry name" value="PAS sensor protein"/>
    <property type="match status" value="1"/>
</dbReference>
<evidence type="ECO:0000256" key="4">
    <source>
        <dbReference type="ARBA" id="ARBA00022801"/>
    </source>
</evidence>
<keyword evidence="12" id="KW-1185">Reference proteome</keyword>
<dbReference type="GO" id="GO:0005886">
    <property type="term" value="C:plasma membrane"/>
    <property type="evidence" value="ECO:0007669"/>
    <property type="project" value="UniProtKB-SubCell"/>
</dbReference>
<dbReference type="FunFam" id="3.30.450.40:FF:000035">
    <property type="entry name" value="PAS sensor protein"/>
    <property type="match status" value="1"/>
</dbReference>
<dbReference type="InterPro" id="IPR036457">
    <property type="entry name" value="PPM-type-like_dom_sf"/>
</dbReference>
<evidence type="ECO:0000256" key="8">
    <source>
        <dbReference type="SAM" id="Phobius"/>
    </source>
</evidence>
<dbReference type="AlphaFoldDB" id="A0A7X1IAT1"/>
<evidence type="ECO:0000256" key="2">
    <source>
        <dbReference type="ARBA" id="ARBA00022475"/>
    </source>
</evidence>
<dbReference type="SUPFAM" id="SSF55781">
    <property type="entry name" value="GAF domain-like"/>
    <property type="match status" value="1"/>
</dbReference>
<evidence type="ECO:0000259" key="9">
    <source>
        <dbReference type="SMART" id="SM00065"/>
    </source>
</evidence>
<dbReference type="InterPro" id="IPR001932">
    <property type="entry name" value="PPM-type_phosphatase-like_dom"/>
</dbReference>
<dbReference type="Pfam" id="PF17203">
    <property type="entry name" value="sCache_3_2"/>
    <property type="match status" value="1"/>
</dbReference>
<dbReference type="PANTHER" id="PTHR43156:SF2">
    <property type="entry name" value="STAGE II SPORULATION PROTEIN E"/>
    <property type="match status" value="1"/>
</dbReference>
<feature type="transmembrane region" description="Helical" evidence="8">
    <location>
        <begin position="51"/>
        <end position="72"/>
    </location>
</feature>
<gene>
    <name evidence="11" type="ORF">H1R13_33465</name>
</gene>
<dbReference type="InterPro" id="IPR029151">
    <property type="entry name" value="Sensor-like_sf"/>
</dbReference>
<feature type="domain" description="PPM-type phosphatase" evidence="10">
    <location>
        <begin position="564"/>
        <end position="784"/>
    </location>
</feature>
<keyword evidence="2" id="KW-1003">Cell membrane</keyword>
<organism evidence="11 12">
    <name type="scientific">Streptomyces mexicanus</name>
    <dbReference type="NCBI Taxonomy" id="178566"/>
    <lineage>
        <taxon>Bacteria</taxon>
        <taxon>Bacillati</taxon>
        <taxon>Actinomycetota</taxon>
        <taxon>Actinomycetes</taxon>
        <taxon>Kitasatosporales</taxon>
        <taxon>Streptomycetaceae</taxon>
        <taxon>Streptomyces</taxon>
    </lineage>
</organism>
<evidence type="ECO:0000256" key="1">
    <source>
        <dbReference type="ARBA" id="ARBA00004651"/>
    </source>
</evidence>
<dbReference type="CDD" id="cd16936">
    <property type="entry name" value="HATPase_RsbW-like"/>
    <property type="match status" value="1"/>
</dbReference>
<dbReference type="SUPFAM" id="SSF103190">
    <property type="entry name" value="Sensory domain-like"/>
    <property type="match status" value="1"/>
</dbReference>
<feature type="region of interest" description="Disordered" evidence="7">
    <location>
        <begin position="1"/>
        <end position="41"/>
    </location>
</feature>
<dbReference type="FunFam" id="3.60.40.10:FF:000031">
    <property type="entry name" value="PAS sensor protein"/>
    <property type="match status" value="1"/>
</dbReference>
<dbReference type="GO" id="GO:0016791">
    <property type="term" value="F:phosphatase activity"/>
    <property type="evidence" value="ECO:0007669"/>
    <property type="project" value="TreeGrafter"/>
</dbReference>
<reference evidence="11 12" key="1">
    <citation type="submission" date="2020-08" db="EMBL/GenBank/DDBJ databases">
        <title>Whole-Genome Sequence of French Clinical Streptomyces mexicanus Strain Q0842.</title>
        <authorList>
            <person name="Boxberger M."/>
            <person name="La Scola B."/>
        </authorList>
    </citation>
    <scope>NUCLEOTIDE SEQUENCE [LARGE SCALE GENOMIC DNA]</scope>
    <source>
        <strain evidence="11 12">Marseille-Q0842</strain>
    </source>
</reference>
<dbReference type="Pfam" id="PF13185">
    <property type="entry name" value="GAF_2"/>
    <property type="match status" value="1"/>
</dbReference>
<dbReference type="SUPFAM" id="SSF55874">
    <property type="entry name" value="ATPase domain of HSP90 chaperone/DNA topoisomerase II/histidine kinase"/>
    <property type="match status" value="1"/>
</dbReference>
<dbReference type="InterPro" id="IPR029016">
    <property type="entry name" value="GAF-like_dom_sf"/>
</dbReference>
<feature type="domain" description="GAF" evidence="9">
    <location>
        <begin position="380"/>
        <end position="546"/>
    </location>
</feature>
<proteinExistence type="predicted"/>
<keyword evidence="4" id="KW-0378">Hydrolase</keyword>
<dbReference type="Proteomes" id="UP000517694">
    <property type="component" value="Unassembled WGS sequence"/>
</dbReference>
<dbReference type="SMART" id="SM00065">
    <property type="entry name" value="GAF"/>
    <property type="match status" value="1"/>
</dbReference>
<dbReference type="PANTHER" id="PTHR43156">
    <property type="entry name" value="STAGE II SPORULATION PROTEIN E-RELATED"/>
    <property type="match status" value="1"/>
</dbReference>
<evidence type="ECO:0000259" key="10">
    <source>
        <dbReference type="SMART" id="SM00331"/>
    </source>
</evidence>
<keyword evidence="6 8" id="KW-0472">Membrane</keyword>
<protein>
    <submittedName>
        <fullName evidence="11">SpoIIE family protein phosphatase</fullName>
    </submittedName>
</protein>
<sequence>MIGRSRRSRSEAAPPPGGRRSADPSTGPGPRRPPGRRHAPSRSLGTVAAQVFLLQVIVVLVLVAAAATALVLQSRYDAQNDARQRVLAAAEAFAHAPGTAAALRSPDPTPLLQPSAVQAQTGSGVDFVSVMNTKGVRLADNDPQLVGTHAQDVSRAVAGETFIDTFHGKPSDAVRAVVPVTDPSGRVVGVVQAGIQIQTLGHLLDQQVPMLLGAAALALALATAGTALVSRRLRRQTHGLGPAEMTRMYEHHDAVLHAVREGVLIVGADGRLLLANDEARRLLHLPPDADQRHVTELGLGPELTRLLVAGEIASDRVCPAGDRLLAVNTRRTAPYGDVPGLVASFRDTTELQALSGRAEVARGRLTLLYEAGVRIGTTLDVRHTAQELAEVAVPRLADVVTVELLESVLQGEEPTGAVHRMRRTAVRGSRPDTPLQPVGDLIRFVVADTPMVAALRRGKAVLVPDLHRAGDWRAQDPEGARRVLESGIHSLITVPLRARGVVLGMVNFWRGSGTPRFEEEDVAVAEELGARAAVAIDNARRYSREHAMAVTLQRNLLPRDLPEQDALEVAWRYLPAQSGVGGDWFDVIPLPGFRVALVVGDVVGHGLHAAVTMGRLRTAVLNFSSLDLPPEELLGHLDEMVGRLDTQAAGDGEGSMVTGATCLYAIYDPVGGRCTLSRAGHVAPAVVDPAGRVTFPELPLSPPLGVGGHPFEAGELELPEGSRLVLFTDGLVEDRRRDIDEGLRMLASAVGHADQTPEETCRALMETMLPDRPSDDVALLVARTRLLDPSCVAVWDVPFDAAAVSRVRAEVSRRLQEWQLEESSFATELILSELLTNAIRYGAPPVRVRMLLGRTLVCEVSDGSNTSPRLRRAASTDEGGRGLFLVSQFAERWGTRYVAHGKVIWAEQTLGTAPELDSAALLDQMAW</sequence>
<evidence type="ECO:0000313" key="12">
    <source>
        <dbReference type="Proteomes" id="UP000517694"/>
    </source>
</evidence>
<dbReference type="InterPro" id="IPR003594">
    <property type="entry name" value="HATPase_dom"/>
</dbReference>
<evidence type="ECO:0000256" key="7">
    <source>
        <dbReference type="SAM" id="MobiDB-lite"/>
    </source>
</evidence>
<evidence type="ECO:0000313" key="11">
    <source>
        <dbReference type="EMBL" id="MBC2869683.1"/>
    </source>
</evidence>
<comment type="subcellular location">
    <subcellularLocation>
        <location evidence="1">Cell membrane</location>
        <topology evidence="1">Multi-pass membrane protein</topology>
    </subcellularLocation>
</comment>
<dbReference type="Gene3D" id="3.60.40.10">
    <property type="entry name" value="PPM-type phosphatase domain"/>
    <property type="match status" value="1"/>
</dbReference>
<evidence type="ECO:0000256" key="3">
    <source>
        <dbReference type="ARBA" id="ARBA00022692"/>
    </source>
</evidence>
<dbReference type="Gene3D" id="3.30.450.40">
    <property type="match status" value="1"/>
</dbReference>
<evidence type="ECO:0000256" key="6">
    <source>
        <dbReference type="ARBA" id="ARBA00023136"/>
    </source>
</evidence>
<dbReference type="Pfam" id="PF13581">
    <property type="entry name" value="HATPase_c_2"/>
    <property type="match status" value="1"/>
</dbReference>
<dbReference type="Gene3D" id="3.30.450.20">
    <property type="entry name" value="PAS domain"/>
    <property type="match status" value="2"/>
</dbReference>
<comment type="caution">
    <text evidence="11">The sequence shown here is derived from an EMBL/GenBank/DDBJ whole genome shotgun (WGS) entry which is preliminary data.</text>
</comment>
<evidence type="ECO:0000256" key="5">
    <source>
        <dbReference type="ARBA" id="ARBA00022989"/>
    </source>
</evidence>
<dbReference type="InterPro" id="IPR003018">
    <property type="entry name" value="GAF"/>
</dbReference>
<accession>A0A7X1IAT1</accession>
<dbReference type="SMART" id="SM00331">
    <property type="entry name" value="PP2C_SIG"/>
    <property type="match status" value="1"/>
</dbReference>
<dbReference type="Pfam" id="PF07228">
    <property type="entry name" value="SpoIIE"/>
    <property type="match status" value="1"/>
</dbReference>
<name>A0A7X1IAT1_9ACTN</name>
<dbReference type="SUPFAM" id="SSF81606">
    <property type="entry name" value="PP2C-like"/>
    <property type="match status" value="1"/>
</dbReference>
<dbReference type="EMBL" id="JACMHY010000020">
    <property type="protein sequence ID" value="MBC2869683.1"/>
    <property type="molecule type" value="Genomic_DNA"/>
</dbReference>
<dbReference type="InterPro" id="IPR052016">
    <property type="entry name" value="Bact_Sigma-Reg"/>
</dbReference>
<dbReference type="InterPro" id="IPR036890">
    <property type="entry name" value="HATPase_C_sf"/>
</dbReference>
<dbReference type="RefSeq" id="WP_185948405.1">
    <property type="nucleotide sequence ID" value="NZ_JACMHY010000020.1"/>
</dbReference>
<dbReference type="InterPro" id="IPR033463">
    <property type="entry name" value="sCache_3"/>
</dbReference>
<dbReference type="Gene3D" id="3.30.565.10">
    <property type="entry name" value="Histidine kinase-like ATPase, C-terminal domain"/>
    <property type="match status" value="1"/>
</dbReference>
<keyword evidence="5 8" id="KW-1133">Transmembrane helix</keyword>
<keyword evidence="3 8" id="KW-0812">Transmembrane</keyword>